<dbReference type="InterPro" id="IPR050570">
    <property type="entry name" value="Cell_wall_metabolism_enzyme"/>
</dbReference>
<accession>A0A1G9EIH4</accession>
<evidence type="ECO:0000256" key="1">
    <source>
        <dbReference type="SAM" id="MobiDB-lite"/>
    </source>
</evidence>
<feature type="region of interest" description="Disordered" evidence="1">
    <location>
        <begin position="27"/>
        <end position="51"/>
    </location>
</feature>
<dbReference type="Pfam" id="PF01551">
    <property type="entry name" value="Peptidase_M23"/>
    <property type="match status" value="1"/>
</dbReference>
<dbReference type="Gene3D" id="1.10.101.10">
    <property type="entry name" value="PGBD-like superfamily/PGBD"/>
    <property type="match status" value="2"/>
</dbReference>
<dbReference type="InterPro" id="IPR011055">
    <property type="entry name" value="Dup_hybrid_motif"/>
</dbReference>
<dbReference type="PANTHER" id="PTHR21666">
    <property type="entry name" value="PEPTIDASE-RELATED"/>
    <property type="match status" value="1"/>
</dbReference>
<evidence type="ECO:0000259" key="3">
    <source>
        <dbReference type="Pfam" id="PF01551"/>
    </source>
</evidence>
<name>A0A1G9EIH4_9GAMM</name>
<dbReference type="AlphaFoldDB" id="A0A1G9EIH4"/>
<proteinExistence type="predicted"/>
<organism evidence="4 5">
    <name type="scientific">Microbulbifer yueqingensis</name>
    <dbReference type="NCBI Taxonomy" id="658219"/>
    <lineage>
        <taxon>Bacteria</taxon>
        <taxon>Pseudomonadati</taxon>
        <taxon>Pseudomonadota</taxon>
        <taxon>Gammaproteobacteria</taxon>
        <taxon>Cellvibrionales</taxon>
        <taxon>Microbulbiferaceae</taxon>
        <taxon>Microbulbifer</taxon>
    </lineage>
</organism>
<feature type="domain" description="Peptidoglycan binding-like" evidence="2">
    <location>
        <begin position="385"/>
        <end position="444"/>
    </location>
</feature>
<sequence length="706" mass="77865">MRYLSKADRTRLIPQLETLLVDRKEIRELPPQPKLPPRRHSRLSGSVGRRGTNRKKDVRYVQLLLNTFIVAGKLPGFRRLNIDGIAGSNTVKAIKAFQRLAVGMTNPDGRIDPGGKTLKVLGGSALPNTIFPGPPRQPTVPSSTPLGPTGVPYFRGVQKPIWPVQTTHPKRLKIAPQDIRSKWRSRGFGARRDNGRRHQGVDLYGYHKDLVVAIADGVVVDNPRHFYHGTDRVLIRGEGGVILYGEIEHRSAQKMGLSKGKYVKAGDPVGRVGRMSGGSSMLHLEAYRTDITSRPRKRWYAGKSPPAELLDPTDLLQRAAARDREASGIKNELIGKDQNLALLPEIEAFLADSPNSTDQIQQLEFPALIVRRLSGSVGNNGINREDDVRSVQQLLNIFIIAGWLPGIGPLSVDGVVGPKVIAAIKAFQRVFVGMINPDGRVDPSGKTLAKLNGSVFQQPASAAAPLKPIATDGTTPSLVTGPVQRSLADIRFIAYKAGLTKAYQDFLTFLAYGESRGNNLTGLGIPGQFPPWTKTYQKWVDRGRPSLKGSQIREANAAAKGYRRNQRSLGGCWPEVNYTFGSGGWFGFLPSSGLAVFRNTEITCLHPWSIFDGPTSVVMAMGYIYSLQRRFSYKRNPTVLTLRIGFASPSKMSDVEFTNKRIPKYTRQLRAIGLSDEFLNMELPPLPAFDPLILMKRLGAILWLPR</sequence>
<evidence type="ECO:0000259" key="2">
    <source>
        <dbReference type="Pfam" id="PF01471"/>
    </source>
</evidence>
<dbReference type="PANTHER" id="PTHR21666:SF270">
    <property type="entry name" value="MUREIN HYDROLASE ACTIVATOR ENVC"/>
    <property type="match status" value="1"/>
</dbReference>
<dbReference type="InterPro" id="IPR002477">
    <property type="entry name" value="Peptidoglycan-bd-like"/>
</dbReference>
<dbReference type="SUPFAM" id="SSF47090">
    <property type="entry name" value="PGBD-like"/>
    <property type="match status" value="2"/>
</dbReference>
<feature type="domain" description="M23ase beta-sheet core" evidence="3">
    <location>
        <begin position="197"/>
        <end position="289"/>
    </location>
</feature>
<dbReference type="STRING" id="658219.SAMN05216212_3146"/>
<dbReference type="EMBL" id="FNFH01000008">
    <property type="protein sequence ID" value="SDK75977.1"/>
    <property type="molecule type" value="Genomic_DNA"/>
</dbReference>
<dbReference type="GO" id="GO:0004222">
    <property type="term" value="F:metalloendopeptidase activity"/>
    <property type="evidence" value="ECO:0007669"/>
    <property type="project" value="TreeGrafter"/>
</dbReference>
<dbReference type="OrthoDB" id="1523598at2"/>
<evidence type="ECO:0000313" key="4">
    <source>
        <dbReference type="EMBL" id="SDK75977.1"/>
    </source>
</evidence>
<evidence type="ECO:0000313" key="5">
    <source>
        <dbReference type="Proteomes" id="UP000199305"/>
    </source>
</evidence>
<dbReference type="InterPro" id="IPR036366">
    <property type="entry name" value="PGBDSf"/>
</dbReference>
<protein>
    <submittedName>
        <fullName evidence="4">Putative peptidoglycan binding domain-containing protein</fullName>
    </submittedName>
</protein>
<gene>
    <name evidence="4" type="ORF">SAMN05216212_3146</name>
</gene>
<reference evidence="5" key="1">
    <citation type="submission" date="2016-10" db="EMBL/GenBank/DDBJ databases">
        <authorList>
            <person name="Varghese N."/>
            <person name="Submissions S."/>
        </authorList>
    </citation>
    <scope>NUCLEOTIDE SEQUENCE [LARGE SCALE GENOMIC DNA]</scope>
    <source>
        <strain evidence="5">CGMCC 1.10658</strain>
    </source>
</reference>
<keyword evidence="5" id="KW-1185">Reference proteome</keyword>
<dbReference type="Pfam" id="PF01471">
    <property type="entry name" value="PG_binding_1"/>
    <property type="match status" value="1"/>
</dbReference>
<dbReference type="InterPro" id="IPR036365">
    <property type="entry name" value="PGBD-like_sf"/>
</dbReference>
<dbReference type="InterPro" id="IPR016047">
    <property type="entry name" value="M23ase_b-sheet_dom"/>
</dbReference>
<dbReference type="SUPFAM" id="SSF51261">
    <property type="entry name" value="Duplicated hybrid motif"/>
    <property type="match status" value="1"/>
</dbReference>
<dbReference type="CDD" id="cd12797">
    <property type="entry name" value="M23_peptidase"/>
    <property type="match status" value="1"/>
</dbReference>
<dbReference type="Gene3D" id="2.70.70.10">
    <property type="entry name" value="Glucose Permease (Domain IIA)"/>
    <property type="match status" value="1"/>
</dbReference>
<dbReference type="Proteomes" id="UP000199305">
    <property type="component" value="Unassembled WGS sequence"/>
</dbReference>